<keyword evidence="4 7" id="KW-0597">Phosphoprotein</keyword>
<dbReference type="PRINTS" id="PR00344">
    <property type="entry name" value="BCTRLSENSOR"/>
</dbReference>
<evidence type="ECO:0000256" key="2">
    <source>
        <dbReference type="ARBA" id="ARBA00004429"/>
    </source>
</evidence>
<dbReference type="PANTHER" id="PTHR43547">
    <property type="entry name" value="TWO-COMPONENT HISTIDINE KINASE"/>
    <property type="match status" value="1"/>
</dbReference>
<evidence type="ECO:0000256" key="5">
    <source>
        <dbReference type="ARBA" id="ARBA00022679"/>
    </source>
</evidence>
<dbReference type="InterPro" id="IPR036890">
    <property type="entry name" value="HATPase_C_sf"/>
</dbReference>
<evidence type="ECO:0000256" key="7">
    <source>
        <dbReference type="PROSITE-ProRule" id="PRU00169"/>
    </source>
</evidence>
<dbReference type="AlphaFoldDB" id="A0A2N7X8F8"/>
<dbReference type="SMART" id="SM00387">
    <property type="entry name" value="HATPase_c"/>
    <property type="match status" value="1"/>
</dbReference>
<dbReference type="SUPFAM" id="SSF47384">
    <property type="entry name" value="Homodimeric domain of signal transducing histidine kinase"/>
    <property type="match status" value="1"/>
</dbReference>
<comment type="caution">
    <text evidence="10">The sequence shown here is derived from an EMBL/GenBank/DDBJ whole genome shotgun (WGS) entry which is preliminary data.</text>
</comment>
<dbReference type="SMART" id="SM00388">
    <property type="entry name" value="HisKA"/>
    <property type="match status" value="1"/>
</dbReference>
<dbReference type="Pfam" id="PF00072">
    <property type="entry name" value="Response_reg"/>
    <property type="match status" value="2"/>
</dbReference>
<evidence type="ECO:0000256" key="4">
    <source>
        <dbReference type="ARBA" id="ARBA00022553"/>
    </source>
</evidence>
<evidence type="ECO:0000256" key="6">
    <source>
        <dbReference type="ARBA" id="ARBA00022777"/>
    </source>
</evidence>
<feature type="domain" description="Response regulatory" evidence="9">
    <location>
        <begin position="421"/>
        <end position="539"/>
    </location>
</feature>
<reference evidence="10 11" key="1">
    <citation type="submission" date="2018-01" db="EMBL/GenBank/DDBJ databases">
        <title>Whole genome analyses suggest that Burkholderia sensu lato contains two further novel genera in the rhizoxinica-symbiotica group Mycetohabitans gen. nov., and Trinickia gen. nov.: implications for the evolution of diazotrophy and nodulation in the Burkholderiaceae.</title>
        <authorList>
            <person name="Estrada-de los Santos P."/>
            <person name="Palmer M."/>
            <person name="Chavez-Ramirez B."/>
            <person name="Beukes C."/>
            <person name="Steenkamp E.T."/>
            <person name="Hirsch A.M."/>
            <person name="Manyaka P."/>
            <person name="Maluk M."/>
            <person name="Lafos M."/>
            <person name="Crook M."/>
            <person name="Gross E."/>
            <person name="Simon M.F."/>
            <person name="Bueno dos Reis Junior F."/>
            <person name="Poole P.S."/>
            <person name="Venter S.N."/>
            <person name="James E.K."/>
        </authorList>
    </citation>
    <scope>NUCLEOTIDE SEQUENCE [LARGE SCALE GENOMIC DNA]</scope>
    <source>
        <strain evidence="10 11">JPY 581</strain>
    </source>
</reference>
<feature type="modified residue" description="4-aspartylphosphate" evidence="7">
    <location>
        <position position="470"/>
    </location>
</feature>
<dbReference type="InterPro" id="IPR001789">
    <property type="entry name" value="Sig_transdc_resp-reg_receiver"/>
</dbReference>
<comment type="subcellular location">
    <subcellularLocation>
        <location evidence="2">Cell inner membrane</location>
        <topology evidence="2">Multi-pass membrane protein</topology>
    </subcellularLocation>
</comment>
<dbReference type="InterPro" id="IPR011006">
    <property type="entry name" value="CheY-like_superfamily"/>
</dbReference>
<dbReference type="InterPro" id="IPR003594">
    <property type="entry name" value="HATPase_dom"/>
</dbReference>
<proteinExistence type="predicted"/>
<dbReference type="GO" id="GO:0005886">
    <property type="term" value="C:plasma membrane"/>
    <property type="evidence" value="ECO:0007669"/>
    <property type="project" value="UniProtKB-SubCell"/>
</dbReference>
<dbReference type="InterPro" id="IPR003661">
    <property type="entry name" value="HisK_dim/P_dom"/>
</dbReference>
<dbReference type="EC" id="2.7.13.3" evidence="3"/>
<sequence length="553" mass="59460">MNPHALVVDDDVGLLRLASRSLARAGYRVSIAANTAEARAATEGDTPYGMPDVLVVDYALGGAETGLDFLRALRASGLALPAILCTGFADEARVVEAMRSGVADVVPKSEGYLDYLPEAIERVLRERRVERELAEAMRAREREAHFRALAEEREGLLTAERAARAEAERASKMKDEFVAMLSHELRTPLNAIVGWTQFLLRDPSASESIRKGLDIIDRNARAQARMVDELLDFSRILAGKFRLDAERVDLVDIVEYVIRSVGPAAEAKDIRIVSALEPGGVVFADPARLQQIVWNLMSNAVKFTGKGGTVEVTVRRAAGEVELIVADNGQGITPEFLPHVFERFRQEDGSIARQHGGLGLGLAIARQLVDLHGGCIEARSAGAGLGATFIVKLPATEAAALVRSSDEPLAGVTPPELAGLRIAIVEDEPDARELVRSVLEERGAKTAVFDAALEALEACTAVPPDVIVSDIGLPGVDGYEFIRRLRTFEAPRGRKTPAAALTAFARAEDRRRALLAGFQAHVSKPIDPLELVVVIAALAGRTMTDAGADAAER</sequence>
<dbReference type="Proteomes" id="UP000235777">
    <property type="component" value="Unassembled WGS sequence"/>
</dbReference>
<dbReference type="Gene3D" id="1.10.287.130">
    <property type="match status" value="1"/>
</dbReference>
<dbReference type="STRING" id="863227.GCA_000373005_00507"/>
<keyword evidence="6 10" id="KW-0418">Kinase</keyword>
<feature type="modified residue" description="4-aspartylphosphate" evidence="7">
    <location>
        <position position="57"/>
    </location>
</feature>
<organism evidence="10 11">
    <name type="scientific">Trinickia symbiotica</name>
    <dbReference type="NCBI Taxonomy" id="863227"/>
    <lineage>
        <taxon>Bacteria</taxon>
        <taxon>Pseudomonadati</taxon>
        <taxon>Pseudomonadota</taxon>
        <taxon>Betaproteobacteria</taxon>
        <taxon>Burkholderiales</taxon>
        <taxon>Burkholderiaceae</taxon>
        <taxon>Trinickia</taxon>
    </lineage>
</organism>
<evidence type="ECO:0000259" key="9">
    <source>
        <dbReference type="PROSITE" id="PS50110"/>
    </source>
</evidence>
<dbReference type="PROSITE" id="PS50110">
    <property type="entry name" value="RESPONSE_REGULATORY"/>
    <property type="match status" value="2"/>
</dbReference>
<comment type="catalytic activity">
    <reaction evidence="1">
        <text>ATP + protein L-histidine = ADP + protein N-phospho-L-histidine.</text>
        <dbReference type="EC" id="2.7.13.3"/>
    </reaction>
</comment>
<dbReference type="GO" id="GO:0000155">
    <property type="term" value="F:phosphorelay sensor kinase activity"/>
    <property type="evidence" value="ECO:0007669"/>
    <property type="project" value="InterPro"/>
</dbReference>
<dbReference type="Pfam" id="PF00512">
    <property type="entry name" value="HisKA"/>
    <property type="match status" value="1"/>
</dbReference>
<dbReference type="EMBL" id="PNYC01000002">
    <property type="protein sequence ID" value="PMS37842.1"/>
    <property type="molecule type" value="Genomic_DNA"/>
</dbReference>
<gene>
    <name evidence="10" type="ORF">C0Z20_03170</name>
</gene>
<dbReference type="PROSITE" id="PS50109">
    <property type="entry name" value="HIS_KIN"/>
    <property type="match status" value="1"/>
</dbReference>
<feature type="domain" description="Histidine kinase" evidence="8">
    <location>
        <begin position="180"/>
        <end position="397"/>
    </location>
</feature>
<dbReference type="CDD" id="cd00156">
    <property type="entry name" value="REC"/>
    <property type="match status" value="1"/>
</dbReference>
<dbReference type="PANTHER" id="PTHR43547:SF2">
    <property type="entry name" value="HYBRID SIGNAL TRANSDUCTION HISTIDINE KINASE C"/>
    <property type="match status" value="1"/>
</dbReference>
<name>A0A2N7X8F8_9BURK</name>
<dbReference type="InterPro" id="IPR004358">
    <property type="entry name" value="Sig_transdc_His_kin-like_C"/>
</dbReference>
<evidence type="ECO:0000259" key="8">
    <source>
        <dbReference type="PROSITE" id="PS50109"/>
    </source>
</evidence>
<dbReference type="FunFam" id="3.30.565.10:FF:000006">
    <property type="entry name" value="Sensor histidine kinase WalK"/>
    <property type="match status" value="1"/>
</dbReference>
<evidence type="ECO:0000256" key="1">
    <source>
        <dbReference type="ARBA" id="ARBA00000085"/>
    </source>
</evidence>
<dbReference type="Gene3D" id="3.40.50.2300">
    <property type="match status" value="2"/>
</dbReference>
<dbReference type="SUPFAM" id="SSF52172">
    <property type="entry name" value="CheY-like"/>
    <property type="match status" value="2"/>
</dbReference>
<feature type="domain" description="Response regulatory" evidence="9">
    <location>
        <begin position="4"/>
        <end position="123"/>
    </location>
</feature>
<dbReference type="SUPFAM" id="SSF55874">
    <property type="entry name" value="ATPase domain of HSP90 chaperone/DNA topoisomerase II/histidine kinase"/>
    <property type="match status" value="1"/>
</dbReference>
<evidence type="ECO:0000313" key="10">
    <source>
        <dbReference type="EMBL" id="PMS37842.1"/>
    </source>
</evidence>
<dbReference type="SMART" id="SM00448">
    <property type="entry name" value="REC"/>
    <property type="match status" value="2"/>
</dbReference>
<evidence type="ECO:0000256" key="3">
    <source>
        <dbReference type="ARBA" id="ARBA00012438"/>
    </source>
</evidence>
<dbReference type="CDD" id="cd00082">
    <property type="entry name" value="HisKA"/>
    <property type="match status" value="1"/>
</dbReference>
<dbReference type="InterPro" id="IPR005467">
    <property type="entry name" value="His_kinase_dom"/>
</dbReference>
<dbReference type="RefSeq" id="WP_018439016.1">
    <property type="nucleotide sequence ID" value="NZ_KB890164.1"/>
</dbReference>
<dbReference type="OrthoDB" id="219325at2"/>
<accession>A0A2N7X8F8</accession>
<protein>
    <recommendedName>
        <fullName evidence="3">histidine kinase</fullName>
        <ecNumber evidence="3">2.7.13.3</ecNumber>
    </recommendedName>
</protein>
<dbReference type="Pfam" id="PF02518">
    <property type="entry name" value="HATPase_c"/>
    <property type="match status" value="1"/>
</dbReference>
<keyword evidence="5" id="KW-0808">Transferase</keyword>
<evidence type="ECO:0000313" key="11">
    <source>
        <dbReference type="Proteomes" id="UP000235777"/>
    </source>
</evidence>
<dbReference type="Gene3D" id="3.30.565.10">
    <property type="entry name" value="Histidine kinase-like ATPase, C-terminal domain"/>
    <property type="match status" value="1"/>
</dbReference>
<keyword evidence="11" id="KW-1185">Reference proteome</keyword>
<dbReference type="InterPro" id="IPR036097">
    <property type="entry name" value="HisK_dim/P_sf"/>
</dbReference>